<organism evidence="2 3">
    <name type="scientific">Deinococcus aerolatus</name>
    <dbReference type="NCBI Taxonomy" id="522487"/>
    <lineage>
        <taxon>Bacteria</taxon>
        <taxon>Thermotogati</taxon>
        <taxon>Deinococcota</taxon>
        <taxon>Deinococci</taxon>
        <taxon>Deinococcales</taxon>
        <taxon>Deinococcaceae</taxon>
        <taxon>Deinococcus</taxon>
    </lineage>
</organism>
<evidence type="ECO:0000313" key="3">
    <source>
        <dbReference type="Proteomes" id="UP000639973"/>
    </source>
</evidence>
<dbReference type="EMBL" id="BMOL01000001">
    <property type="protein sequence ID" value="GGL67642.1"/>
    <property type="molecule type" value="Genomic_DNA"/>
</dbReference>
<dbReference type="Proteomes" id="UP000639973">
    <property type="component" value="Unassembled WGS sequence"/>
</dbReference>
<comment type="caution">
    <text evidence="2">The sequence shown here is derived from an EMBL/GenBank/DDBJ whole genome shotgun (WGS) entry which is preliminary data.</text>
</comment>
<feature type="region of interest" description="Disordered" evidence="1">
    <location>
        <begin position="1"/>
        <end position="43"/>
    </location>
</feature>
<evidence type="ECO:0000313" key="2">
    <source>
        <dbReference type="EMBL" id="GGL67642.1"/>
    </source>
</evidence>
<evidence type="ECO:0000256" key="1">
    <source>
        <dbReference type="SAM" id="MobiDB-lite"/>
    </source>
</evidence>
<gene>
    <name evidence="2" type="ORF">GCM10010840_02070</name>
</gene>
<accession>A0ABQ2FZM1</accession>
<sequence length="56" mass="5948">MGFTRPSINGCPPGAERNQRGEGRAAPPDPQLRGNAAASRSHCERVACPPPAFKVY</sequence>
<reference evidence="3" key="1">
    <citation type="journal article" date="2019" name="Int. J. Syst. Evol. Microbiol.">
        <title>The Global Catalogue of Microorganisms (GCM) 10K type strain sequencing project: providing services to taxonomists for standard genome sequencing and annotation.</title>
        <authorList>
            <consortium name="The Broad Institute Genomics Platform"/>
            <consortium name="The Broad Institute Genome Sequencing Center for Infectious Disease"/>
            <person name="Wu L."/>
            <person name="Ma J."/>
        </authorList>
    </citation>
    <scope>NUCLEOTIDE SEQUENCE [LARGE SCALE GENOMIC DNA]</scope>
    <source>
        <strain evidence="3">JCM 15442</strain>
    </source>
</reference>
<name>A0ABQ2FZM1_9DEIO</name>
<keyword evidence="3" id="KW-1185">Reference proteome</keyword>
<protein>
    <submittedName>
        <fullName evidence="2">Uncharacterized protein</fullName>
    </submittedName>
</protein>
<proteinExistence type="predicted"/>